<feature type="compositionally biased region" description="Low complexity" evidence="1">
    <location>
        <begin position="281"/>
        <end position="311"/>
    </location>
</feature>
<dbReference type="Gene3D" id="3.90.175.10">
    <property type="entry name" value="Diphtheria Toxin, domain 1"/>
    <property type="match status" value="1"/>
</dbReference>
<feature type="region of interest" description="Disordered" evidence="1">
    <location>
        <begin position="156"/>
        <end position="224"/>
    </location>
</feature>
<evidence type="ECO:0000256" key="1">
    <source>
        <dbReference type="SAM" id="MobiDB-lite"/>
    </source>
</evidence>
<dbReference type="PRINTS" id="PR00348">
    <property type="entry name" value="UBIQUITIN"/>
</dbReference>
<sequence>MIQIFVRTLSGKTRVIQVSTDETVADIKYRIQKIDQIPSCYLRLLYVGKQLCDELTLEDYDIQQDSTLHVNSRLRGGGICFSSPTNPTNSTSSSTNRNQGSSRVSPSTPGLASTNKWQSSSRNSFSTVNSTSANNNRSFYLTSSPSVISLSSTHNSSTLQASKPTTSVSLYQGTGGRLPTKTVISLIPPSSSTVNSGGLSTNKTISSTSTKTTSSVSLSQGTRRNRSVNAAISLTSSSSSTVNAGSLRTNKTISSTSTKTTPSVSLSQRTRGNRSVNAAISLTPSSSSTVSTGSLRTSKAISSTSTKTARSVKTATSLTPSSTVNAGSLSTNKTISSTSTSTKNAPSVSLSQGTGGRPSVRTVLRTNKTVSSTSTKNVSSVSLSQGTGGRSSARTFISLTPSSSSSVNSGGLRTNKTISSTSIKTAPSVSSSQGTKGRRPVNVVGKTPSSSSFVNSGGLHTNKTTSSRPLVYSPSTSNTNLNISNLIITNTAYSYYAPTNIGLTSRTTTIKHGNSFICDNGPLLRGVTHTEWEVVKLYLALPSFLFSPQYDYDFTNEYDEGAQHTRGHKIYKRPHGFMRFALNIEDKYPDGNAWLGNHSERRGTKSIDEEWLVSYHGTTVENIRSIVKEGFNCSKCVRDAFNQNGIYSSPNIDVAWEYATSFTVNGIKYRAILQNRVNPKFVREVRNSKTGNGKYYVSRRSTDIRPYGICVKRDLSF</sequence>
<evidence type="ECO:0000313" key="4">
    <source>
        <dbReference type="Proteomes" id="UP000789342"/>
    </source>
</evidence>
<feature type="compositionally biased region" description="Low complexity" evidence="1">
    <location>
        <begin position="330"/>
        <end position="344"/>
    </location>
</feature>
<organism evidence="3 4">
    <name type="scientific">Acaulospora morrowiae</name>
    <dbReference type="NCBI Taxonomy" id="94023"/>
    <lineage>
        <taxon>Eukaryota</taxon>
        <taxon>Fungi</taxon>
        <taxon>Fungi incertae sedis</taxon>
        <taxon>Mucoromycota</taxon>
        <taxon>Glomeromycotina</taxon>
        <taxon>Glomeromycetes</taxon>
        <taxon>Diversisporales</taxon>
        <taxon>Acaulosporaceae</taxon>
        <taxon>Acaulospora</taxon>
    </lineage>
</organism>
<feature type="compositionally biased region" description="Low complexity" evidence="1">
    <location>
        <begin position="398"/>
        <end position="409"/>
    </location>
</feature>
<feature type="compositionally biased region" description="Polar residues" evidence="1">
    <location>
        <begin position="156"/>
        <end position="172"/>
    </location>
</feature>
<dbReference type="EMBL" id="CAJVPV010002650">
    <property type="protein sequence ID" value="CAG8532291.1"/>
    <property type="molecule type" value="Genomic_DNA"/>
</dbReference>
<feature type="compositionally biased region" description="Polar residues" evidence="1">
    <location>
        <begin position="268"/>
        <end position="280"/>
    </location>
</feature>
<dbReference type="AlphaFoldDB" id="A0A9N9AJ73"/>
<feature type="compositionally biased region" description="Low complexity" evidence="1">
    <location>
        <begin position="416"/>
        <end position="425"/>
    </location>
</feature>
<feature type="region of interest" description="Disordered" evidence="1">
    <location>
        <begin position="80"/>
        <end position="131"/>
    </location>
</feature>
<evidence type="ECO:0000313" key="3">
    <source>
        <dbReference type="EMBL" id="CAG8532291.1"/>
    </source>
</evidence>
<dbReference type="PANTHER" id="PTHR36649:SF28">
    <property type="entry name" value="UBIQUITIN-LIKE DOMAIN-CONTAINING PROTEIN"/>
    <property type="match status" value="1"/>
</dbReference>
<gene>
    <name evidence="3" type="ORF">AMORRO_LOCUS4733</name>
</gene>
<feature type="region of interest" description="Disordered" evidence="1">
    <location>
        <begin position="239"/>
        <end position="472"/>
    </location>
</feature>
<dbReference type="InterPro" id="IPR000626">
    <property type="entry name" value="Ubiquitin-like_dom"/>
</dbReference>
<feature type="domain" description="Ubiquitin-like" evidence="2">
    <location>
        <begin position="2"/>
        <end position="77"/>
    </location>
</feature>
<feature type="compositionally biased region" description="Low complexity" evidence="1">
    <location>
        <begin position="119"/>
        <end position="131"/>
    </location>
</feature>
<proteinExistence type="predicted"/>
<name>A0A9N9AJ73_9GLOM</name>
<dbReference type="OrthoDB" id="428577at2759"/>
<protein>
    <submittedName>
        <fullName evidence="3">5459_t:CDS:1</fullName>
    </submittedName>
</protein>
<dbReference type="PROSITE" id="PS50053">
    <property type="entry name" value="UBIQUITIN_2"/>
    <property type="match status" value="1"/>
</dbReference>
<feature type="compositionally biased region" description="Polar residues" evidence="1">
    <location>
        <begin position="447"/>
        <end position="468"/>
    </location>
</feature>
<dbReference type="PANTHER" id="PTHR36649">
    <property type="entry name" value="UBIQUITIN-LIKE DOMAIN-CONTAINING PROTEIN"/>
    <property type="match status" value="1"/>
</dbReference>
<feature type="compositionally biased region" description="Low complexity" evidence="1">
    <location>
        <begin position="82"/>
        <end position="103"/>
    </location>
</feature>
<dbReference type="InterPro" id="IPR029071">
    <property type="entry name" value="Ubiquitin-like_domsf"/>
</dbReference>
<comment type="caution">
    <text evidence="3">The sequence shown here is derived from an EMBL/GenBank/DDBJ whole genome shotgun (WGS) entry which is preliminary data.</text>
</comment>
<dbReference type="SUPFAM" id="SSF56399">
    <property type="entry name" value="ADP-ribosylation"/>
    <property type="match status" value="1"/>
</dbReference>
<reference evidence="3" key="1">
    <citation type="submission" date="2021-06" db="EMBL/GenBank/DDBJ databases">
        <authorList>
            <person name="Kallberg Y."/>
            <person name="Tangrot J."/>
            <person name="Rosling A."/>
        </authorList>
    </citation>
    <scope>NUCLEOTIDE SEQUENCE</scope>
    <source>
        <strain evidence="3">CL551</strain>
    </source>
</reference>
<feature type="compositionally biased region" description="Low complexity" evidence="1">
    <location>
        <begin position="366"/>
        <end position="382"/>
    </location>
</feature>
<dbReference type="Proteomes" id="UP000789342">
    <property type="component" value="Unassembled WGS sequence"/>
</dbReference>
<evidence type="ECO:0000259" key="2">
    <source>
        <dbReference type="PROSITE" id="PS50053"/>
    </source>
</evidence>
<feature type="compositionally biased region" description="Low complexity" evidence="1">
    <location>
        <begin position="239"/>
        <end position="267"/>
    </location>
</feature>
<dbReference type="SMART" id="SM00213">
    <property type="entry name" value="UBQ"/>
    <property type="match status" value="1"/>
</dbReference>
<feature type="compositionally biased region" description="Low complexity" evidence="1">
    <location>
        <begin position="200"/>
        <end position="219"/>
    </location>
</feature>
<keyword evidence="4" id="KW-1185">Reference proteome</keyword>
<dbReference type="SUPFAM" id="SSF54236">
    <property type="entry name" value="Ubiquitin-like"/>
    <property type="match status" value="1"/>
</dbReference>
<feature type="compositionally biased region" description="Polar residues" evidence="1">
    <location>
        <begin position="188"/>
        <end position="199"/>
    </location>
</feature>
<feature type="compositionally biased region" description="Polar residues" evidence="1">
    <location>
        <begin position="313"/>
        <end position="329"/>
    </location>
</feature>
<dbReference type="Gene3D" id="3.10.20.90">
    <property type="entry name" value="Phosphatidylinositol 3-kinase Catalytic Subunit, Chain A, domain 1"/>
    <property type="match status" value="1"/>
</dbReference>
<feature type="compositionally biased region" description="Polar residues" evidence="1">
    <location>
        <begin position="104"/>
        <end position="118"/>
    </location>
</feature>
<dbReference type="InterPro" id="IPR019956">
    <property type="entry name" value="Ubiquitin_dom"/>
</dbReference>
<dbReference type="Pfam" id="PF00240">
    <property type="entry name" value="ubiquitin"/>
    <property type="match status" value="1"/>
</dbReference>
<accession>A0A9N9AJ73</accession>